<comment type="similarity">
    <text evidence="1">Belongs to the 'GDSL' lipolytic enzyme family.</text>
</comment>
<dbReference type="PANTHER" id="PTHR45648">
    <property type="entry name" value="GDSL LIPASE/ACYLHYDROLASE FAMILY PROTEIN (AFU_ORTHOLOGUE AFUA_4G14700)"/>
    <property type="match status" value="1"/>
</dbReference>
<dbReference type="Pfam" id="PF00657">
    <property type="entry name" value="Lipase_GDSL"/>
    <property type="match status" value="1"/>
</dbReference>
<comment type="caution">
    <text evidence="5">The sequence shown here is derived from an EMBL/GenBank/DDBJ whole genome shotgun (WGS) entry which is preliminary data.</text>
</comment>
<evidence type="ECO:0000256" key="1">
    <source>
        <dbReference type="ARBA" id="ARBA00008668"/>
    </source>
</evidence>
<feature type="chain" id="PRO_5017940542" evidence="4">
    <location>
        <begin position="29"/>
        <end position="395"/>
    </location>
</feature>
<dbReference type="GO" id="GO:0016788">
    <property type="term" value="F:hydrolase activity, acting on ester bonds"/>
    <property type="evidence" value="ECO:0007669"/>
    <property type="project" value="InterPro"/>
</dbReference>
<evidence type="ECO:0000313" key="6">
    <source>
        <dbReference type="Proteomes" id="UP000251960"/>
    </source>
</evidence>
<dbReference type="InterPro" id="IPR036514">
    <property type="entry name" value="SGNH_hydro_sf"/>
</dbReference>
<reference evidence="5 6" key="1">
    <citation type="journal article" date="2018" name="Nat. Genet.">
        <title>Extensive intraspecific gene order and gene structural variations between Mo17 and other maize genomes.</title>
        <authorList>
            <person name="Sun S."/>
            <person name="Zhou Y."/>
            <person name="Chen J."/>
            <person name="Shi J."/>
            <person name="Zhao H."/>
            <person name="Zhao H."/>
            <person name="Song W."/>
            <person name="Zhang M."/>
            <person name="Cui Y."/>
            <person name="Dong X."/>
            <person name="Liu H."/>
            <person name="Ma X."/>
            <person name="Jiao Y."/>
            <person name="Wang B."/>
            <person name="Wei X."/>
            <person name="Stein J.C."/>
            <person name="Glaubitz J.C."/>
            <person name="Lu F."/>
            <person name="Yu G."/>
            <person name="Liang C."/>
            <person name="Fengler K."/>
            <person name="Li B."/>
            <person name="Rafalski A."/>
            <person name="Schnable P.S."/>
            <person name="Ware D.H."/>
            <person name="Buckler E.S."/>
            <person name="Lai J."/>
        </authorList>
    </citation>
    <scope>NUCLEOTIDE SEQUENCE [LARGE SCALE GENOMIC DNA]</scope>
    <source>
        <strain evidence="6">cv. Missouri 17</strain>
        <tissue evidence="5">Seedling</tissue>
    </source>
</reference>
<feature type="signal peptide" evidence="4">
    <location>
        <begin position="1"/>
        <end position="28"/>
    </location>
</feature>
<dbReference type="CDD" id="cd01837">
    <property type="entry name" value="SGNH_plant_lipase_like"/>
    <property type="match status" value="1"/>
</dbReference>
<keyword evidence="2" id="KW-0378">Hydrolase</keyword>
<dbReference type="AlphaFoldDB" id="A0A3L6FQP3"/>
<dbReference type="GO" id="GO:0016042">
    <property type="term" value="P:lipid catabolic process"/>
    <property type="evidence" value="ECO:0007669"/>
    <property type="project" value="UniProtKB-KW"/>
</dbReference>
<protein>
    <submittedName>
        <fullName evidence="5">GDSL esterase/lipase</fullName>
    </submittedName>
</protein>
<organism evidence="5 6">
    <name type="scientific">Zea mays</name>
    <name type="common">Maize</name>
    <dbReference type="NCBI Taxonomy" id="4577"/>
    <lineage>
        <taxon>Eukaryota</taxon>
        <taxon>Viridiplantae</taxon>
        <taxon>Streptophyta</taxon>
        <taxon>Embryophyta</taxon>
        <taxon>Tracheophyta</taxon>
        <taxon>Spermatophyta</taxon>
        <taxon>Magnoliopsida</taxon>
        <taxon>Liliopsida</taxon>
        <taxon>Poales</taxon>
        <taxon>Poaceae</taxon>
        <taxon>PACMAD clade</taxon>
        <taxon>Panicoideae</taxon>
        <taxon>Andropogonodae</taxon>
        <taxon>Andropogoneae</taxon>
        <taxon>Tripsacinae</taxon>
        <taxon>Zea</taxon>
    </lineage>
</organism>
<evidence type="ECO:0000256" key="4">
    <source>
        <dbReference type="SAM" id="SignalP"/>
    </source>
</evidence>
<evidence type="ECO:0000313" key="5">
    <source>
        <dbReference type="EMBL" id="PWZ37239.1"/>
    </source>
</evidence>
<proteinExistence type="inferred from homology"/>
<dbReference type="PANTHER" id="PTHR45648:SF57">
    <property type="entry name" value="GDSL ESTERASE_LIPASE"/>
    <property type="match status" value="1"/>
</dbReference>
<evidence type="ECO:0000256" key="3">
    <source>
        <dbReference type="ARBA" id="ARBA00022963"/>
    </source>
</evidence>
<dbReference type="ExpressionAtlas" id="A0A3L6FQP3">
    <property type="expression patterns" value="baseline and differential"/>
</dbReference>
<dbReference type="InterPro" id="IPR035669">
    <property type="entry name" value="SGNH_plant_lipase-like"/>
</dbReference>
<dbReference type="InterPro" id="IPR001087">
    <property type="entry name" value="GDSL"/>
</dbReference>
<gene>
    <name evidence="5" type="primary">At1g71691_2</name>
    <name evidence="5" type="ORF">Zm00014a_019366</name>
</gene>
<keyword evidence="3" id="KW-0442">Lipid degradation</keyword>
<dbReference type="Gene3D" id="3.40.50.1110">
    <property type="entry name" value="SGNH hydrolase"/>
    <property type="match status" value="1"/>
</dbReference>
<dbReference type="Proteomes" id="UP000251960">
    <property type="component" value="Chromosome 2"/>
</dbReference>
<dbReference type="EMBL" id="NCVQ01000003">
    <property type="protein sequence ID" value="PWZ37239.1"/>
    <property type="molecule type" value="Genomic_DNA"/>
</dbReference>
<evidence type="ECO:0000256" key="2">
    <source>
        <dbReference type="ARBA" id="ARBA00022801"/>
    </source>
</evidence>
<keyword evidence="3" id="KW-0443">Lipid metabolism</keyword>
<accession>A0A3L6FQP3</accession>
<sequence length="395" mass="41853">MASRGGASVVLVVLCSSLLGFAPRPGAAGKPLVPAMFVFGDSLVDVGNNNHLASVNDSCKANYRPYGVDYHPGQSPTGRFSNGYNLADHLARWLGFAGSPPPFLSLANARARHTRRTTVSTGINFASGGSGLLPTTGDSVCGGPVVSMAEQVGNFTSLVRTTTWEGSKRRERTAPGLVSESLVFISVGSNDLFEYSDFFADPKNRNVSRNDTAFLGGLVALYTAYVKDLYAAGATKFCVVSPSLVGCCPSQRKIAQDTHDVDGFGCLGTANNLSRQLYPMIGSMLESLSQDELPGMKYSLGDAVAMAQWIFTHASTPPNNFTTPDRACCGSGDFGSGACNSSAPLCPNRSGFFFWDRFHPTETLAAVTALQLFSDNGTFVHPINVQQLVAPSSRP</sequence>
<name>A0A3L6FQP3_MAIZE</name>
<dbReference type="InterPro" id="IPR051058">
    <property type="entry name" value="GDSL_Est/Lipase"/>
</dbReference>
<keyword evidence="4" id="KW-0732">Signal</keyword>